<protein>
    <submittedName>
        <fullName evidence="3">Amidohydrolase</fullName>
    </submittedName>
</protein>
<gene>
    <name evidence="3" type="ORF">FYJ43_11985</name>
</gene>
<dbReference type="GO" id="GO:0016787">
    <property type="term" value="F:hydrolase activity"/>
    <property type="evidence" value="ECO:0007669"/>
    <property type="project" value="UniProtKB-KW"/>
</dbReference>
<dbReference type="EMBL" id="VUMG01000005">
    <property type="protein sequence ID" value="MSS46717.1"/>
    <property type="molecule type" value="Genomic_DNA"/>
</dbReference>
<dbReference type="PANTHER" id="PTHR21240:SF28">
    <property type="entry name" value="ISO-OROTATE DECARBOXYLASE (EUROFUNG)"/>
    <property type="match status" value="1"/>
</dbReference>
<evidence type="ECO:0000313" key="3">
    <source>
        <dbReference type="EMBL" id="MSS46717.1"/>
    </source>
</evidence>
<dbReference type="InterPro" id="IPR032465">
    <property type="entry name" value="ACMSD"/>
</dbReference>
<dbReference type="Gene3D" id="3.20.20.140">
    <property type="entry name" value="Metal-dependent hydrolases"/>
    <property type="match status" value="1"/>
</dbReference>
<dbReference type="GO" id="GO:0005737">
    <property type="term" value="C:cytoplasm"/>
    <property type="evidence" value="ECO:0007669"/>
    <property type="project" value="TreeGrafter"/>
</dbReference>
<keyword evidence="3" id="KW-0378">Hydrolase</keyword>
<evidence type="ECO:0000313" key="4">
    <source>
        <dbReference type="Proteomes" id="UP000466104"/>
    </source>
</evidence>
<accession>A0A7K0J9R7</accession>
<feature type="domain" description="Amidohydrolase-related" evidence="2">
    <location>
        <begin position="5"/>
        <end position="318"/>
    </location>
</feature>
<dbReference type="AlphaFoldDB" id="A0A7K0J9R7"/>
<proteinExistence type="predicted"/>
<dbReference type="SUPFAM" id="SSF51556">
    <property type="entry name" value="Metallo-dependent hydrolases"/>
    <property type="match status" value="1"/>
</dbReference>
<dbReference type="GO" id="GO:0019748">
    <property type="term" value="P:secondary metabolic process"/>
    <property type="evidence" value="ECO:0007669"/>
    <property type="project" value="TreeGrafter"/>
</dbReference>
<dbReference type="Pfam" id="PF04909">
    <property type="entry name" value="Amidohydro_2"/>
    <property type="match status" value="1"/>
</dbReference>
<dbReference type="Proteomes" id="UP000466104">
    <property type="component" value="Unassembled WGS sequence"/>
</dbReference>
<dbReference type="GO" id="GO:0016831">
    <property type="term" value="F:carboxy-lyase activity"/>
    <property type="evidence" value="ECO:0007669"/>
    <property type="project" value="InterPro"/>
</dbReference>
<organism evidence="3 4">
    <name type="scientific">Cutibacterium porci</name>
    <dbReference type="NCBI Taxonomy" id="2605781"/>
    <lineage>
        <taxon>Bacteria</taxon>
        <taxon>Bacillati</taxon>
        <taxon>Actinomycetota</taxon>
        <taxon>Actinomycetes</taxon>
        <taxon>Propionibacteriales</taxon>
        <taxon>Propionibacteriaceae</taxon>
        <taxon>Cutibacterium</taxon>
    </lineage>
</organism>
<dbReference type="InterPro" id="IPR006680">
    <property type="entry name" value="Amidohydro-rel"/>
</dbReference>
<dbReference type="InterPro" id="IPR032466">
    <property type="entry name" value="Metal_Hydrolase"/>
</dbReference>
<reference evidence="3 4" key="1">
    <citation type="submission" date="2019-08" db="EMBL/GenBank/DDBJ databases">
        <title>In-depth cultivation of the pig gut microbiome towards novel bacterial diversity and tailored functional studies.</title>
        <authorList>
            <person name="Wylensek D."/>
            <person name="Hitch T.C.A."/>
            <person name="Clavel T."/>
        </authorList>
    </citation>
    <scope>NUCLEOTIDE SEQUENCE [LARGE SCALE GENOMIC DNA]</scope>
    <source>
        <strain evidence="3 4">WCA-380-WT-3A</strain>
    </source>
</reference>
<keyword evidence="4" id="KW-1185">Reference proteome</keyword>
<sequence length="323" mass="35441">MTAVIDTHAHVYPDHWLDLLEELGTDPATTRIARGLHAGDDEADISRRLAMMDAAGVRVQVLSATPQVPVLDNADDASSAARYINDAYAALVARHPDRFIAHATLPLPHVAGSLDEIARAFDELGFRSVALNTFVGADGSLADPALEPIFAELDRRRAIVYLHPAGLAAGAASIADHGLIWVNGAPMEDAIATLQLLKADVPDRHSHIRFHIAHLGGDLPFLAQRLEDNYDDWGSFARSPRESLRRMWFDAANFFTPSLRLALEVYGDGHVMMGSDFPYFQDAKYTRAVTYINDLADLSVGAEVIDNVLRRNAEQLYGELLPR</sequence>
<name>A0A7K0J9R7_9ACTN</name>
<dbReference type="PANTHER" id="PTHR21240">
    <property type="entry name" value="2-AMINO-3-CARBOXYLMUCONATE-6-SEMIALDEHYDE DECARBOXYLASE"/>
    <property type="match status" value="1"/>
</dbReference>
<comment type="caution">
    <text evidence="3">The sequence shown here is derived from an EMBL/GenBank/DDBJ whole genome shotgun (WGS) entry which is preliminary data.</text>
</comment>
<evidence type="ECO:0000259" key="2">
    <source>
        <dbReference type="Pfam" id="PF04909"/>
    </source>
</evidence>
<evidence type="ECO:0000256" key="1">
    <source>
        <dbReference type="ARBA" id="ARBA00023239"/>
    </source>
</evidence>
<keyword evidence="1" id="KW-0456">Lyase</keyword>